<feature type="compositionally biased region" description="Basic and acidic residues" evidence="1">
    <location>
        <begin position="692"/>
        <end position="713"/>
    </location>
</feature>
<reference evidence="4" key="2">
    <citation type="submission" date="2021-05" db="UniProtKB">
        <authorList>
            <consortium name="EnsemblPlants"/>
        </authorList>
    </citation>
    <scope>IDENTIFICATION</scope>
    <source>
        <strain evidence="4">subsp. malaccensis</strain>
    </source>
</reference>
<reference evidence="3" key="1">
    <citation type="submission" date="2021-03" db="EMBL/GenBank/DDBJ databases">
        <authorList>
            <consortium name="Genoscope - CEA"/>
            <person name="William W."/>
        </authorList>
    </citation>
    <scope>NUCLEOTIDE SEQUENCE</scope>
    <source>
        <strain evidence="3">Doubled-haploid Pahang</strain>
    </source>
</reference>
<dbReference type="CDD" id="cd05162">
    <property type="entry name" value="PWWP"/>
    <property type="match status" value="1"/>
</dbReference>
<feature type="region of interest" description="Disordered" evidence="1">
    <location>
        <begin position="316"/>
        <end position="407"/>
    </location>
</feature>
<feature type="region of interest" description="Disordered" evidence="1">
    <location>
        <begin position="633"/>
        <end position="713"/>
    </location>
</feature>
<dbReference type="InterPro" id="IPR053063">
    <property type="entry name" value="PWWP_domain_containing_PDP"/>
</dbReference>
<sequence length="874" mass="95221">MEDADTLAEDSPPVAKPPDTPATKRRRQAAEPTVSAELPLARTRRRVGARVSTDTEKRSMVAAPLPETVGGGGGGGGAGRGSFRAGDLVWAKFKIRAWWPGKVLDATLHAGEVKRHGGGRSVLVAPFGDAAVAWFEPSQLKPFEEQFRQMMEQSSSTSFVYAVKDALVETEKQLGSEMSCYCSPDSNSEVAQGVGKRSVAKYSPAQFHERLLDAARDVLGTDMLEVVLLRCWALTLRRVTQCPADLLEKDYPDDPLHGPASDDTEVESEVGFNRAGRGPGTSEVSQQKKERSIAELIADKGSEIAEPHRSMVKAASFHELSPSSSSDSQEQKKKGEKSKSSEVGNGVLRVQEEKAIFMDKPDPSLSTDKQASKGEKNQSSGVKNDGVVAEQETRSSGRERKRSKYLSPPYTYISAYHKRPVSFNYEPTESLNRGAEVSQSSFTGSPQNIVNINQVSKKEAGKTDSASNHDMGSTSGILSVFLSAAMDPLSRKWNQSASVVRDFLEKFRSFVYSDGSDFHSDQKFLDDLGSNGERSTEAYMNNSSGIDDTDAKKNKRMNLVGDKTPNGHIPTESGKVQKRRKIKHGDGEAGTEISMATENSSANGTKLVNYAQERKMSKGNSVSAKIKFDLHHELRGNAEGSKSRKRTNKGNDTSDAETRLDTGAGFAGQAEPNKLGRRTKGNGGSKPESASEMEHKPTSSSEEDRSKKKKEETNYETPAYLLLKFAPGTALPSKGDIISRFSIYGPLDKSDTEILQGSHCIRVAFKRGMDAEKALKNLDGSGSLESAVTKQELHYFSGNISSQLRTSTVLKTPLPYIRKSLERMISKLTEFVEAEKDVGSSNMLRPEITDNLVDEMDGLLKKVDKLLTGPSVST</sequence>
<dbReference type="SUPFAM" id="SSF63748">
    <property type="entry name" value="Tudor/PWWP/MBT"/>
    <property type="match status" value="1"/>
</dbReference>
<dbReference type="Proteomes" id="UP000012960">
    <property type="component" value="Unplaced"/>
</dbReference>
<feature type="domain" description="PWWP" evidence="2">
    <location>
        <begin position="85"/>
        <end position="146"/>
    </location>
</feature>
<dbReference type="AlphaFoldDB" id="A0A804KGQ5"/>
<evidence type="ECO:0000313" key="4">
    <source>
        <dbReference type="EnsemblPlants" id="Ma09_p06750.1"/>
    </source>
</evidence>
<dbReference type="SMART" id="SM00293">
    <property type="entry name" value="PWWP"/>
    <property type="match status" value="1"/>
</dbReference>
<name>A0A804KGQ5_MUSAM</name>
<evidence type="ECO:0000313" key="5">
    <source>
        <dbReference type="Proteomes" id="UP000012960"/>
    </source>
</evidence>
<accession>A0A804KGQ5</accession>
<dbReference type="Gramene" id="Ma09_t06750.1">
    <property type="protein sequence ID" value="Ma09_p06750.1"/>
    <property type="gene ID" value="Ma09_g06750"/>
</dbReference>
<dbReference type="OrthoDB" id="62853at2759"/>
<dbReference type="FunCoup" id="A0A804KGQ5">
    <property type="interactions" value="5"/>
</dbReference>
<proteinExistence type="predicted"/>
<dbReference type="PANTHER" id="PTHR42851:SF12">
    <property type="entry name" value="PWWP DOMAIN PROTEIN"/>
    <property type="match status" value="1"/>
</dbReference>
<dbReference type="InterPro" id="IPR000313">
    <property type="entry name" value="PWWP_dom"/>
</dbReference>
<dbReference type="EnsemblPlants" id="Ma09_t06750.1">
    <property type="protein sequence ID" value="Ma09_p06750.1"/>
    <property type="gene ID" value="Ma09_g06750"/>
</dbReference>
<feature type="region of interest" description="Disordered" evidence="1">
    <location>
        <begin position="1"/>
        <end position="59"/>
    </location>
</feature>
<evidence type="ECO:0000256" key="1">
    <source>
        <dbReference type="SAM" id="MobiDB-lite"/>
    </source>
</evidence>
<dbReference type="InParanoid" id="A0A804KGQ5"/>
<evidence type="ECO:0000313" key="3">
    <source>
        <dbReference type="EMBL" id="CAG1834404.1"/>
    </source>
</evidence>
<dbReference type="PANTHER" id="PTHR42851">
    <property type="entry name" value="ALDOLASE-RELATED"/>
    <property type="match status" value="1"/>
</dbReference>
<organism evidence="4 5">
    <name type="scientific">Musa acuminata subsp. malaccensis</name>
    <name type="common">Wild banana</name>
    <name type="synonym">Musa malaccensis</name>
    <dbReference type="NCBI Taxonomy" id="214687"/>
    <lineage>
        <taxon>Eukaryota</taxon>
        <taxon>Viridiplantae</taxon>
        <taxon>Streptophyta</taxon>
        <taxon>Embryophyta</taxon>
        <taxon>Tracheophyta</taxon>
        <taxon>Spermatophyta</taxon>
        <taxon>Magnoliopsida</taxon>
        <taxon>Liliopsida</taxon>
        <taxon>Zingiberales</taxon>
        <taxon>Musaceae</taxon>
        <taxon>Musa</taxon>
    </lineage>
</organism>
<dbReference type="EMBL" id="HG996474">
    <property type="protein sequence ID" value="CAG1834404.1"/>
    <property type="molecule type" value="Genomic_DNA"/>
</dbReference>
<feature type="compositionally biased region" description="Basic and acidic residues" evidence="1">
    <location>
        <begin position="329"/>
        <end position="340"/>
    </location>
</feature>
<feature type="compositionally biased region" description="Basic and acidic residues" evidence="1">
    <location>
        <begin position="350"/>
        <end position="362"/>
    </location>
</feature>
<gene>
    <name evidence="3" type="ORF">GSMUA_225090.1</name>
</gene>
<feature type="region of interest" description="Disordered" evidence="1">
    <location>
        <begin position="559"/>
        <end position="605"/>
    </location>
</feature>
<protein>
    <submittedName>
        <fullName evidence="3">(wild Malaysian banana) hypothetical protein</fullName>
    </submittedName>
</protein>
<dbReference type="Gene3D" id="2.30.30.140">
    <property type="match status" value="1"/>
</dbReference>
<evidence type="ECO:0000259" key="2">
    <source>
        <dbReference type="PROSITE" id="PS50812"/>
    </source>
</evidence>
<keyword evidence="5" id="KW-1185">Reference proteome</keyword>
<feature type="region of interest" description="Disordered" evidence="1">
    <location>
        <begin position="250"/>
        <end position="291"/>
    </location>
</feature>
<dbReference type="KEGG" id="mus:103997294"/>
<dbReference type="Pfam" id="PF00855">
    <property type="entry name" value="PWWP"/>
    <property type="match status" value="1"/>
</dbReference>
<feature type="compositionally biased region" description="Polar residues" evidence="1">
    <location>
        <begin position="594"/>
        <end position="605"/>
    </location>
</feature>
<dbReference type="PROSITE" id="PS50812">
    <property type="entry name" value="PWWP"/>
    <property type="match status" value="1"/>
</dbReference>